<dbReference type="Proteomes" id="UP001388673">
    <property type="component" value="Unassembled WGS sequence"/>
</dbReference>
<sequence length="379" mass="39454">MAILDFIHSTTHSVPQPVSGPTPELTSTSEPIEIVVIDSEHVSEPVPETISRPVIEPTAEPDVDIALTEQTSVEAPAAETVPSPEEVKETLKPEAPVLEEAPATTVIPPLADDVDKQPTVTHAQAGTAHTEAEPATTIDGTLADKPAEETVKPDEDKKEEKKTTAKEKVEKTKAEGKGFFAKFFGSKDKSPKKEKKKTPKVEKSDPIAETAPATEPIAPDAGTAGAAAAPEIVAAITEPVPEVSATAPEPAVKAPVIAEAPKEVAPTTTAAESPAENATAAEPAKGTKDEPSKPNLKANRRLSARIGDIFKIKKTHGPASPKEESAKETIEAPVAEETPAIASEAPKLEEPVATEPLKLEEEPKSSASAPAAPVISATA</sequence>
<gene>
    <name evidence="2" type="ORF">IAR55_004507</name>
</gene>
<evidence type="ECO:0000256" key="1">
    <source>
        <dbReference type="SAM" id="MobiDB-lite"/>
    </source>
</evidence>
<feature type="compositionally biased region" description="Basic and acidic residues" evidence="1">
    <location>
        <begin position="321"/>
        <end position="330"/>
    </location>
</feature>
<accession>A0AAW0YNM4</accession>
<proteinExistence type="predicted"/>
<feature type="compositionally biased region" description="Basic and acidic residues" evidence="1">
    <location>
        <begin position="145"/>
        <end position="176"/>
    </location>
</feature>
<organism evidence="2 3">
    <name type="scientific">Kwoniella newhampshirensis</name>
    <dbReference type="NCBI Taxonomy" id="1651941"/>
    <lineage>
        <taxon>Eukaryota</taxon>
        <taxon>Fungi</taxon>
        <taxon>Dikarya</taxon>
        <taxon>Basidiomycota</taxon>
        <taxon>Agaricomycotina</taxon>
        <taxon>Tremellomycetes</taxon>
        <taxon>Tremellales</taxon>
        <taxon>Cryptococcaceae</taxon>
        <taxon>Kwoniella</taxon>
    </lineage>
</organism>
<feature type="region of interest" description="Disordered" evidence="1">
    <location>
        <begin position="73"/>
        <end position="226"/>
    </location>
</feature>
<protein>
    <submittedName>
        <fullName evidence="2">Uncharacterized protein</fullName>
    </submittedName>
</protein>
<dbReference type="GeneID" id="92181765"/>
<comment type="caution">
    <text evidence="2">The sequence shown here is derived from an EMBL/GenBank/DDBJ whole genome shotgun (WGS) entry which is preliminary data.</text>
</comment>
<reference evidence="2 3" key="1">
    <citation type="journal article" date="2024" name="bioRxiv">
        <title>Comparative genomics of Cryptococcus and Kwoniella reveals pathogenesis evolution and contrasting karyotype dynamics via intercentromeric recombination or chromosome fusion.</title>
        <authorList>
            <person name="Coelho M.A."/>
            <person name="David-Palma M."/>
            <person name="Shea T."/>
            <person name="Bowers K."/>
            <person name="McGinley-Smith S."/>
            <person name="Mohammad A.W."/>
            <person name="Gnirke A."/>
            <person name="Yurkov A.M."/>
            <person name="Nowrousian M."/>
            <person name="Sun S."/>
            <person name="Cuomo C.A."/>
            <person name="Heitman J."/>
        </authorList>
    </citation>
    <scope>NUCLEOTIDE SEQUENCE [LARGE SCALE GENOMIC DNA]</scope>
    <source>
        <strain evidence="2 3">CBS 13917</strain>
    </source>
</reference>
<evidence type="ECO:0000313" key="3">
    <source>
        <dbReference type="Proteomes" id="UP001388673"/>
    </source>
</evidence>
<feature type="region of interest" description="Disordered" evidence="1">
    <location>
        <begin position="7"/>
        <end position="59"/>
    </location>
</feature>
<dbReference type="KEGG" id="kne:92181765"/>
<dbReference type="RefSeq" id="XP_066802019.1">
    <property type="nucleotide sequence ID" value="XM_066947605.1"/>
</dbReference>
<dbReference type="EMBL" id="JBCAWK010000008">
    <property type="protein sequence ID" value="KAK8850588.1"/>
    <property type="molecule type" value="Genomic_DNA"/>
</dbReference>
<keyword evidence="3" id="KW-1185">Reference proteome</keyword>
<dbReference type="AlphaFoldDB" id="A0AAW0YNM4"/>
<feature type="region of interest" description="Disordered" evidence="1">
    <location>
        <begin position="257"/>
        <end position="379"/>
    </location>
</feature>
<feature type="compositionally biased region" description="Low complexity" evidence="1">
    <location>
        <begin position="207"/>
        <end position="226"/>
    </location>
</feature>
<evidence type="ECO:0000313" key="2">
    <source>
        <dbReference type="EMBL" id="KAK8850588.1"/>
    </source>
</evidence>
<name>A0AAW0YNM4_9TREE</name>
<feature type="compositionally biased region" description="Low complexity" evidence="1">
    <location>
        <begin position="265"/>
        <end position="284"/>
    </location>
</feature>